<comment type="subcellular location">
    <subcellularLocation>
        <location evidence="1 4">Bacterial flagellum basal body</location>
    </subcellularLocation>
</comment>
<dbReference type="Pfam" id="PF22692">
    <property type="entry name" value="LlgE_F_G_D1"/>
    <property type="match status" value="1"/>
</dbReference>
<dbReference type="Pfam" id="PF00460">
    <property type="entry name" value="Flg_bb_rod"/>
    <property type="match status" value="1"/>
</dbReference>
<feature type="domain" description="Flagellar basal body rod protein N-terminal" evidence="5">
    <location>
        <begin position="2"/>
        <end position="20"/>
    </location>
</feature>
<name>A0A5A7ML57_9PROT</name>
<evidence type="ECO:0000259" key="5">
    <source>
        <dbReference type="Pfam" id="PF00460"/>
    </source>
</evidence>
<dbReference type="NCBIfam" id="TIGR03506">
    <property type="entry name" value="FlgEFG_subfam"/>
    <property type="match status" value="1"/>
</dbReference>
<organism evidence="8 10">
    <name type="scientific">Iodidimonas gelatinilytica</name>
    <dbReference type="NCBI Taxonomy" id="1236966"/>
    <lineage>
        <taxon>Bacteria</taxon>
        <taxon>Pseudomonadati</taxon>
        <taxon>Pseudomonadota</taxon>
        <taxon>Alphaproteobacteria</taxon>
        <taxon>Iodidimonadales</taxon>
        <taxon>Iodidimonadaceae</taxon>
        <taxon>Iodidimonas</taxon>
    </lineage>
</organism>
<evidence type="ECO:0000259" key="7">
    <source>
        <dbReference type="Pfam" id="PF22692"/>
    </source>
</evidence>
<dbReference type="InterPro" id="IPR020013">
    <property type="entry name" value="Flagellar_FlgE/F/G"/>
</dbReference>
<feature type="domain" description="Flagellar basal-body/hook protein C-terminal" evidence="6">
    <location>
        <begin position="180"/>
        <end position="220"/>
    </location>
</feature>
<dbReference type="GO" id="GO:0030694">
    <property type="term" value="C:bacterial-type flagellum basal body, rod"/>
    <property type="evidence" value="ECO:0007669"/>
    <property type="project" value="UniProtKB-UniRule"/>
</dbReference>
<comment type="subunit">
    <text evidence="4">The basal body constitutes a major portion of the flagellar organelle and consists of five rings (E,L,P,S, and M) mounted on a central rod. The rod consists of about 26 subunits of FlgG in the distal portion, and FlgB, FlgC and FlgF are thought to build up the proximal portion of the rod with about 6 subunits each.</text>
</comment>
<dbReference type="Pfam" id="PF06429">
    <property type="entry name" value="Flg_bbr_C"/>
    <property type="match status" value="1"/>
</dbReference>
<evidence type="ECO:0000313" key="11">
    <source>
        <dbReference type="Proteomes" id="UP000325187"/>
    </source>
</evidence>
<comment type="caution">
    <text evidence="8">The sequence shown here is derived from an EMBL/GenBank/DDBJ whole genome shotgun (WGS) entry which is preliminary data.</text>
</comment>
<sequence length="231" mass="26051">MRRMDVIANNIANASTTAFKRERVVFQDYLFEMKGEGPKDLRQVQMVLDYGVVPDMKNGELNPTNNPLDVALDKEGFMVVENDQGERLYTRNGKFQVSVAGELVTQTGERILGTNDQPIRINPEDVNIVISDDGTIRSDLGEIGQIQMIQFDNYQGLERRGDSLYFTDRPERPAVGLRLVQGALEGSNVNPIQQVTNMISVLRSYQSMERSLNDYSEMRDGAVDRLSRVQA</sequence>
<dbReference type="PANTHER" id="PTHR30435:SF19">
    <property type="entry name" value="FLAGELLAR BASAL-BODY ROD PROTEIN FLGG"/>
    <property type="match status" value="1"/>
</dbReference>
<evidence type="ECO:0000256" key="1">
    <source>
        <dbReference type="ARBA" id="ARBA00004117"/>
    </source>
</evidence>
<keyword evidence="3 4" id="KW-0975">Bacterial flagellum</keyword>
<proteinExistence type="inferred from homology"/>
<dbReference type="InterPro" id="IPR012836">
    <property type="entry name" value="FlgF"/>
</dbReference>
<keyword evidence="11" id="KW-1185">Reference proteome</keyword>
<accession>A0A5A7ML57</accession>
<evidence type="ECO:0000256" key="4">
    <source>
        <dbReference type="RuleBase" id="RU362116"/>
    </source>
</evidence>
<keyword evidence="8" id="KW-0282">Flagellum</keyword>
<dbReference type="EMBL" id="BKCL01000001">
    <property type="protein sequence ID" value="GEQ96741.1"/>
    <property type="molecule type" value="Genomic_DNA"/>
</dbReference>
<evidence type="ECO:0000259" key="6">
    <source>
        <dbReference type="Pfam" id="PF06429"/>
    </source>
</evidence>
<dbReference type="EMBL" id="BKCM01000010">
    <property type="protein sequence ID" value="GER01464.1"/>
    <property type="molecule type" value="Genomic_DNA"/>
</dbReference>
<protein>
    <recommendedName>
        <fullName evidence="4">Flagellar basal-body rod protein FlgF</fullName>
    </recommendedName>
</protein>
<dbReference type="AlphaFoldDB" id="A0A5A7ML57"/>
<dbReference type="GO" id="GO:0071978">
    <property type="term" value="P:bacterial-type flagellum-dependent swarming motility"/>
    <property type="evidence" value="ECO:0007669"/>
    <property type="project" value="TreeGrafter"/>
</dbReference>
<dbReference type="NCBIfam" id="TIGR02490">
    <property type="entry name" value="flgF"/>
    <property type="match status" value="1"/>
</dbReference>
<reference evidence="10 11" key="1">
    <citation type="submission" date="2019-09" db="EMBL/GenBank/DDBJ databases">
        <title>NBRP : Genome information of microbial organism related human and environment.</title>
        <authorList>
            <person name="Hattori M."/>
            <person name="Oshima K."/>
            <person name="Inaba H."/>
            <person name="Suda W."/>
            <person name="Sakamoto M."/>
            <person name="Iino T."/>
            <person name="Kitahara M."/>
            <person name="Oshida Y."/>
            <person name="Iida T."/>
            <person name="Kudo T."/>
            <person name="Itoh T."/>
            <person name="Ohkuma M."/>
        </authorList>
    </citation>
    <scope>NUCLEOTIDE SEQUENCE [LARGE SCALE GENOMIC DNA]</scope>
    <source>
        <strain evidence="8 10">Hi-2</strain>
        <strain evidence="9 11">Mie-1</strain>
    </source>
</reference>
<evidence type="ECO:0000256" key="2">
    <source>
        <dbReference type="ARBA" id="ARBA00009677"/>
    </source>
</evidence>
<dbReference type="PANTHER" id="PTHR30435">
    <property type="entry name" value="FLAGELLAR PROTEIN"/>
    <property type="match status" value="1"/>
</dbReference>
<accession>A0A5A7N198</accession>
<dbReference type="InterPro" id="IPR001444">
    <property type="entry name" value="Flag_bb_rod_N"/>
</dbReference>
<evidence type="ECO:0000313" key="8">
    <source>
        <dbReference type="EMBL" id="GEQ96741.1"/>
    </source>
</evidence>
<evidence type="ECO:0000313" key="10">
    <source>
        <dbReference type="Proteomes" id="UP000322084"/>
    </source>
</evidence>
<keyword evidence="8" id="KW-0969">Cilium</keyword>
<evidence type="ECO:0000256" key="3">
    <source>
        <dbReference type="ARBA" id="ARBA00023143"/>
    </source>
</evidence>
<dbReference type="SUPFAM" id="SSF117143">
    <property type="entry name" value="Flagellar hook protein flgE"/>
    <property type="match status" value="1"/>
</dbReference>
<dbReference type="InterPro" id="IPR037925">
    <property type="entry name" value="FlgE/F/G-like"/>
</dbReference>
<dbReference type="Proteomes" id="UP000322084">
    <property type="component" value="Unassembled WGS sequence"/>
</dbReference>
<gene>
    <name evidence="8" type="primary">flgF</name>
    <name evidence="8" type="ORF">JCM17844_03780</name>
    <name evidence="9" type="ORF">JCM17845_20870</name>
</gene>
<dbReference type="InterPro" id="IPR053967">
    <property type="entry name" value="LlgE_F_G-like_D1"/>
</dbReference>
<evidence type="ECO:0000313" key="9">
    <source>
        <dbReference type="EMBL" id="GER01464.1"/>
    </source>
</evidence>
<comment type="similarity">
    <text evidence="2 4">Belongs to the flagella basal body rod proteins family.</text>
</comment>
<dbReference type="Proteomes" id="UP000325187">
    <property type="component" value="Unassembled WGS sequence"/>
</dbReference>
<dbReference type="InterPro" id="IPR010930">
    <property type="entry name" value="Flg_bb/hook_C_dom"/>
</dbReference>
<feature type="domain" description="Flagellar hook protein FlgE/F/G-like D1" evidence="7">
    <location>
        <begin position="74"/>
        <end position="136"/>
    </location>
</feature>
<keyword evidence="8" id="KW-0966">Cell projection</keyword>